<dbReference type="EMBL" id="PGOL01007114">
    <property type="protein sequence ID" value="PKI33038.1"/>
    <property type="molecule type" value="Genomic_DNA"/>
</dbReference>
<sequence length="62" mass="6768">MAAASCSLPEVASPFRSSNWFSDGAELLLVVVRVGLVSSWVHYRPIRPSVKVGTIYTSPLVY</sequence>
<reference evidence="1 2" key="1">
    <citation type="submission" date="2017-11" db="EMBL/GenBank/DDBJ databases">
        <title>De-novo sequencing of pomegranate (Punica granatum L.) genome.</title>
        <authorList>
            <person name="Akparov Z."/>
            <person name="Amiraslanov A."/>
            <person name="Hajiyeva S."/>
            <person name="Abbasov M."/>
            <person name="Kaur K."/>
            <person name="Hamwieh A."/>
            <person name="Solovyev V."/>
            <person name="Salamov A."/>
            <person name="Braich B."/>
            <person name="Kosarev P."/>
            <person name="Mahmoud A."/>
            <person name="Hajiyev E."/>
            <person name="Babayeva S."/>
            <person name="Izzatullayeva V."/>
            <person name="Mammadov A."/>
            <person name="Mammadov A."/>
            <person name="Sharifova S."/>
            <person name="Ojaghi J."/>
            <person name="Eynullazada K."/>
            <person name="Bayramov B."/>
            <person name="Abdulazimova A."/>
            <person name="Shahmuradov I."/>
        </authorList>
    </citation>
    <scope>NUCLEOTIDE SEQUENCE [LARGE SCALE GENOMIC DNA]</scope>
    <source>
        <strain evidence="2">cv. AG2017</strain>
        <tissue evidence="1">Leaf</tissue>
    </source>
</reference>
<accession>A0A2I0HMW7</accession>
<comment type="caution">
    <text evidence="1">The sequence shown here is derived from an EMBL/GenBank/DDBJ whole genome shotgun (WGS) entry which is preliminary data.</text>
</comment>
<proteinExistence type="predicted"/>
<name>A0A2I0HMW7_PUNGR</name>
<keyword evidence="2" id="KW-1185">Reference proteome</keyword>
<dbReference type="AlphaFoldDB" id="A0A2I0HMW7"/>
<protein>
    <submittedName>
        <fullName evidence="1">Uncharacterized protein</fullName>
    </submittedName>
</protein>
<evidence type="ECO:0000313" key="2">
    <source>
        <dbReference type="Proteomes" id="UP000233551"/>
    </source>
</evidence>
<organism evidence="1 2">
    <name type="scientific">Punica granatum</name>
    <name type="common">Pomegranate</name>
    <dbReference type="NCBI Taxonomy" id="22663"/>
    <lineage>
        <taxon>Eukaryota</taxon>
        <taxon>Viridiplantae</taxon>
        <taxon>Streptophyta</taxon>
        <taxon>Embryophyta</taxon>
        <taxon>Tracheophyta</taxon>
        <taxon>Spermatophyta</taxon>
        <taxon>Magnoliopsida</taxon>
        <taxon>eudicotyledons</taxon>
        <taxon>Gunneridae</taxon>
        <taxon>Pentapetalae</taxon>
        <taxon>rosids</taxon>
        <taxon>malvids</taxon>
        <taxon>Myrtales</taxon>
        <taxon>Lythraceae</taxon>
        <taxon>Punica</taxon>
    </lineage>
</organism>
<gene>
    <name evidence="1" type="ORF">CRG98_046570</name>
</gene>
<evidence type="ECO:0000313" key="1">
    <source>
        <dbReference type="EMBL" id="PKI33038.1"/>
    </source>
</evidence>
<dbReference type="Proteomes" id="UP000233551">
    <property type="component" value="Unassembled WGS sequence"/>
</dbReference>